<accession>A4JMU9</accession>
<dbReference type="InterPro" id="IPR011006">
    <property type="entry name" value="CheY-like_superfamily"/>
</dbReference>
<dbReference type="EMBL" id="CP000615">
    <property type="protein sequence ID" value="ABO57602.1"/>
    <property type="molecule type" value="Genomic_DNA"/>
</dbReference>
<dbReference type="Pfam" id="PF00072">
    <property type="entry name" value="Response_reg"/>
    <property type="match status" value="1"/>
</dbReference>
<sequence length="135" mass="14177">MNIEVGNDAKGEESMAKILVVDDSGTVRDEVAGFLRNHGLDVATAVDGKDGLAKLKATPGVRLVISDVNMPNMDGLTMVEKIRGELANTSVNVVMLTTESSPAMKERGKAAGVKGWIVKPFKGDAVLDALKKLAG</sequence>
<keyword evidence="1 2" id="KW-0597">Phosphoprotein</keyword>
<dbReference type="PANTHER" id="PTHR44591">
    <property type="entry name" value="STRESS RESPONSE REGULATOR PROTEIN 1"/>
    <property type="match status" value="1"/>
</dbReference>
<dbReference type="InterPro" id="IPR050595">
    <property type="entry name" value="Bact_response_regulator"/>
</dbReference>
<name>A4JMU9_BURVG</name>
<dbReference type="Proteomes" id="UP000002287">
    <property type="component" value="Chromosome 2"/>
</dbReference>
<dbReference type="AlphaFoldDB" id="A4JMU9"/>
<reference evidence="5" key="1">
    <citation type="submission" date="2007-03" db="EMBL/GenBank/DDBJ databases">
        <title>Complete sequence of chromosome 2 of Burkholderia vietnamiensis G4.</title>
        <authorList>
            <consortium name="US DOE Joint Genome Institute"/>
            <person name="Copeland A."/>
            <person name="Lucas S."/>
            <person name="Lapidus A."/>
            <person name="Barry K."/>
            <person name="Detter J.C."/>
            <person name="Glavina del Rio T."/>
            <person name="Hammon N."/>
            <person name="Israni S."/>
            <person name="Dalin E."/>
            <person name="Tice H."/>
            <person name="Pitluck S."/>
            <person name="Chain P."/>
            <person name="Malfatti S."/>
            <person name="Shin M."/>
            <person name="Vergez L."/>
            <person name="Schmutz J."/>
            <person name="Larimer F."/>
            <person name="Land M."/>
            <person name="Hauser L."/>
            <person name="Kyrpides N."/>
            <person name="Tiedje J."/>
            <person name="Richardson P."/>
        </authorList>
    </citation>
    <scope>NUCLEOTIDE SEQUENCE [LARGE SCALE GENOMIC DNA]</scope>
    <source>
        <strain evidence="5">G4 / LMG 22486</strain>
    </source>
</reference>
<gene>
    <name evidence="4" type="ordered locus">Bcep1808_4641</name>
</gene>
<dbReference type="HOGENOM" id="CLU_000445_69_17_4"/>
<dbReference type="Gene3D" id="3.40.50.2300">
    <property type="match status" value="1"/>
</dbReference>
<dbReference type="PANTHER" id="PTHR44591:SF25">
    <property type="entry name" value="CHEMOTAXIS TWO-COMPONENT RESPONSE REGULATOR"/>
    <property type="match status" value="1"/>
</dbReference>
<evidence type="ECO:0000256" key="1">
    <source>
        <dbReference type="ARBA" id="ARBA00022553"/>
    </source>
</evidence>
<feature type="domain" description="Response regulatory" evidence="3">
    <location>
        <begin position="17"/>
        <end position="134"/>
    </location>
</feature>
<organism evidence="4 5">
    <name type="scientific">Burkholderia vietnamiensis (strain G4 / LMG 22486)</name>
    <name type="common">Burkholderia cepacia (strain R1808)</name>
    <dbReference type="NCBI Taxonomy" id="269482"/>
    <lineage>
        <taxon>Bacteria</taxon>
        <taxon>Pseudomonadati</taxon>
        <taxon>Pseudomonadota</taxon>
        <taxon>Betaproteobacteria</taxon>
        <taxon>Burkholderiales</taxon>
        <taxon>Burkholderiaceae</taxon>
        <taxon>Burkholderia</taxon>
        <taxon>Burkholderia cepacia complex</taxon>
    </lineage>
</organism>
<proteinExistence type="predicted"/>
<evidence type="ECO:0000259" key="3">
    <source>
        <dbReference type="PROSITE" id="PS50110"/>
    </source>
</evidence>
<dbReference type="SUPFAM" id="SSF52172">
    <property type="entry name" value="CheY-like"/>
    <property type="match status" value="1"/>
</dbReference>
<dbReference type="InterPro" id="IPR001789">
    <property type="entry name" value="Sig_transdc_resp-reg_receiver"/>
</dbReference>
<evidence type="ECO:0000313" key="5">
    <source>
        <dbReference type="Proteomes" id="UP000002287"/>
    </source>
</evidence>
<dbReference type="KEGG" id="bvi:Bcep1808_4641"/>
<dbReference type="GO" id="GO:0000160">
    <property type="term" value="P:phosphorelay signal transduction system"/>
    <property type="evidence" value="ECO:0007669"/>
    <property type="project" value="InterPro"/>
</dbReference>
<protein>
    <submittedName>
        <fullName evidence="4">Response regulator receiver protein</fullName>
    </submittedName>
</protein>
<evidence type="ECO:0000313" key="4">
    <source>
        <dbReference type="EMBL" id="ABO57602.1"/>
    </source>
</evidence>
<evidence type="ECO:0000256" key="2">
    <source>
        <dbReference type="PROSITE-ProRule" id="PRU00169"/>
    </source>
</evidence>
<dbReference type="PROSITE" id="PS50110">
    <property type="entry name" value="RESPONSE_REGULATORY"/>
    <property type="match status" value="1"/>
</dbReference>
<feature type="modified residue" description="4-aspartylphosphate" evidence="2">
    <location>
        <position position="67"/>
    </location>
</feature>
<dbReference type="SMART" id="SM00448">
    <property type="entry name" value="REC"/>
    <property type="match status" value="1"/>
</dbReference>
<dbReference type="eggNOG" id="COG0745">
    <property type="taxonomic scope" value="Bacteria"/>
</dbReference>